<comment type="function">
    <text evidence="1">Thiol-specific peroxidase that catalyzes the reduction of hydrogen peroxide and organic hydroperoxides to water and alcohols, respectively. Plays a role in cell protection against oxidative stress by detoxifying peroxides and as sensor of hydrogen peroxide-mediated signaling events.</text>
</comment>
<evidence type="ECO:0000256" key="8">
    <source>
        <dbReference type="ARBA" id="ARBA00032824"/>
    </source>
</evidence>
<organism evidence="13 14">
    <name type="scientific">Aquimarina spongiae</name>
    <dbReference type="NCBI Taxonomy" id="570521"/>
    <lineage>
        <taxon>Bacteria</taxon>
        <taxon>Pseudomonadati</taxon>
        <taxon>Bacteroidota</taxon>
        <taxon>Flavobacteriia</taxon>
        <taxon>Flavobacteriales</taxon>
        <taxon>Flavobacteriaceae</taxon>
        <taxon>Aquimarina</taxon>
    </lineage>
</organism>
<comment type="catalytic activity">
    <reaction evidence="11">
        <text>a hydroperoxide + [thioredoxin]-dithiol = an alcohol + [thioredoxin]-disulfide + H2O</text>
        <dbReference type="Rhea" id="RHEA:62620"/>
        <dbReference type="Rhea" id="RHEA-COMP:10698"/>
        <dbReference type="Rhea" id="RHEA-COMP:10700"/>
        <dbReference type="ChEBI" id="CHEBI:15377"/>
        <dbReference type="ChEBI" id="CHEBI:29950"/>
        <dbReference type="ChEBI" id="CHEBI:30879"/>
        <dbReference type="ChEBI" id="CHEBI:35924"/>
        <dbReference type="ChEBI" id="CHEBI:50058"/>
        <dbReference type="EC" id="1.11.1.24"/>
    </reaction>
</comment>
<evidence type="ECO:0000259" key="12">
    <source>
        <dbReference type="PROSITE" id="PS51352"/>
    </source>
</evidence>
<evidence type="ECO:0000256" key="2">
    <source>
        <dbReference type="ARBA" id="ARBA00013017"/>
    </source>
</evidence>
<dbReference type="AlphaFoldDB" id="A0A1M6I182"/>
<dbReference type="CDD" id="cd02970">
    <property type="entry name" value="PRX_like2"/>
    <property type="match status" value="1"/>
</dbReference>
<dbReference type="InterPro" id="IPR050924">
    <property type="entry name" value="Peroxiredoxin_BCP/PrxQ"/>
</dbReference>
<evidence type="ECO:0000256" key="1">
    <source>
        <dbReference type="ARBA" id="ARBA00003330"/>
    </source>
</evidence>
<dbReference type="STRING" id="570521.SAMN04488508_10752"/>
<evidence type="ECO:0000313" key="13">
    <source>
        <dbReference type="EMBL" id="SHJ28236.1"/>
    </source>
</evidence>
<dbReference type="SUPFAM" id="SSF52833">
    <property type="entry name" value="Thioredoxin-like"/>
    <property type="match status" value="1"/>
</dbReference>
<evidence type="ECO:0000256" key="7">
    <source>
        <dbReference type="ARBA" id="ARBA00023284"/>
    </source>
</evidence>
<dbReference type="EC" id="1.11.1.24" evidence="2"/>
<keyword evidence="14" id="KW-1185">Reference proteome</keyword>
<evidence type="ECO:0000256" key="6">
    <source>
        <dbReference type="ARBA" id="ARBA00023157"/>
    </source>
</evidence>
<keyword evidence="6" id="KW-1015">Disulfide bond</keyword>
<keyword evidence="4" id="KW-0049">Antioxidant</keyword>
<keyword evidence="3" id="KW-0575">Peroxidase</keyword>
<dbReference type="GO" id="GO:0008379">
    <property type="term" value="F:thioredoxin peroxidase activity"/>
    <property type="evidence" value="ECO:0007669"/>
    <property type="project" value="TreeGrafter"/>
</dbReference>
<dbReference type="InterPro" id="IPR036249">
    <property type="entry name" value="Thioredoxin-like_sf"/>
</dbReference>
<dbReference type="Proteomes" id="UP000184432">
    <property type="component" value="Unassembled WGS sequence"/>
</dbReference>
<gene>
    <name evidence="13" type="ORF">SAMN04488508_10752</name>
</gene>
<keyword evidence="7" id="KW-0676">Redox-active center</keyword>
<dbReference type="PROSITE" id="PS51352">
    <property type="entry name" value="THIOREDOXIN_2"/>
    <property type="match status" value="1"/>
</dbReference>
<dbReference type="Gene3D" id="3.40.30.10">
    <property type="entry name" value="Glutaredoxin"/>
    <property type="match status" value="1"/>
</dbReference>
<evidence type="ECO:0000256" key="10">
    <source>
        <dbReference type="ARBA" id="ARBA00042639"/>
    </source>
</evidence>
<dbReference type="InterPro" id="IPR000866">
    <property type="entry name" value="AhpC/TSA"/>
</dbReference>
<name>A0A1M6I182_9FLAO</name>
<evidence type="ECO:0000256" key="9">
    <source>
        <dbReference type="ARBA" id="ARBA00038489"/>
    </source>
</evidence>
<evidence type="ECO:0000256" key="3">
    <source>
        <dbReference type="ARBA" id="ARBA00022559"/>
    </source>
</evidence>
<feature type="domain" description="Thioredoxin" evidence="12">
    <location>
        <begin position="48"/>
        <end position="219"/>
    </location>
</feature>
<dbReference type="PANTHER" id="PTHR42801:SF7">
    <property type="entry name" value="SLL1159 PROTEIN"/>
    <property type="match status" value="1"/>
</dbReference>
<accession>A0A1M6I182</accession>
<sequence length="219" mass="24447">MNTKTISYQEGLQDLRNNLGTMLPKEALDVFDKDAVHLQEHHQSILKVQAGDKAPDFSLSNATLKTIKLSDVLKKGKVVLTFYRGSWCPYCNLQLSHYQNSLNEIHDLGAQLVAISPQTPDESLNIKEKNQLNFEVLSDNGNIVARKYTTVFTNADAPLQTMTALGFDFDAHYSDDSRELPVPAVFVIEKDATISFAKSLGGDYRNRVDVSEIINALKK</sequence>
<reference evidence="14" key="1">
    <citation type="submission" date="2016-11" db="EMBL/GenBank/DDBJ databases">
        <authorList>
            <person name="Varghese N."/>
            <person name="Submissions S."/>
        </authorList>
    </citation>
    <scope>NUCLEOTIDE SEQUENCE [LARGE SCALE GENOMIC DNA]</scope>
    <source>
        <strain evidence="14">DSM 22623</strain>
    </source>
</reference>
<dbReference type="EMBL" id="FQYP01000007">
    <property type="protein sequence ID" value="SHJ28236.1"/>
    <property type="molecule type" value="Genomic_DNA"/>
</dbReference>
<evidence type="ECO:0000256" key="4">
    <source>
        <dbReference type="ARBA" id="ARBA00022862"/>
    </source>
</evidence>
<keyword evidence="5" id="KW-0560">Oxidoreductase</keyword>
<dbReference type="OrthoDB" id="9809746at2"/>
<evidence type="ECO:0000256" key="5">
    <source>
        <dbReference type="ARBA" id="ARBA00023002"/>
    </source>
</evidence>
<dbReference type="PANTHER" id="PTHR42801">
    <property type="entry name" value="THIOREDOXIN-DEPENDENT PEROXIDE REDUCTASE"/>
    <property type="match status" value="1"/>
</dbReference>
<dbReference type="GO" id="GO:0005737">
    <property type="term" value="C:cytoplasm"/>
    <property type="evidence" value="ECO:0007669"/>
    <property type="project" value="TreeGrafter"/>
</dbReference>
<evidence type="ECO:0000256" key="11">
    <source>
        <dbReference type="ARBA" id="ARBA00049091"/>
    </source>
</evidence>
<dbReference type="GO" id="GO:0045454">
    <property type="term" value="P:cell redox homeostasis"/>
    <property type="evidence" value="ECO:0007669"/>
    <property type="project" value="TreeGrafter"/>
</dbReference>
<dbReference type="InterPro" id="IPR013766">
    <property type="entry name" value="Thioredoxin_domain"/>
</dbReference>
<comment type="similarity">
    <text evidence="9">Belongs to the peroxiredoxin family. BCP/PrxQ subfamily.</text>
</comment>
<dbReference type="RefSeq" id="WP_073317812.1">
    <property type="nucleotide sequence ID" value="NZ_FQYP01000007.1"/>
</dbReference>
<dbReference type="GO" id="GO:0034599">
    <property type="term" value="P:cellular response to oxidative stress"/>
    <property type="evidence" value="ECO:0007669"/>
    <property type="project" value="TreeGrafter"/>
</dbReference>
<dbReference type="Pfam" id="PF00578">
    <property type="entry name" value="AhpC-TSA"/>
    <property type="match status" value="1"/>
</dbReference>
<evidence type="ECO:0000313" key="14">
    <source>
        <dbReference type="Proteomes" id="UP000184432"/>
    </source>
</evidence>
<proteinExistence type="inferred from homology"/>
<protein>
    <recommendedName>
        <fullName evidence="2">thioredoxin-dependent peroxiredoxin</fullName>
        <ecNumber evidence="2">1.11.1.24</ecNumber>
    </recommendedName>
    <alternativeName>
        <fullName evidence="8">Thioredoxin peroxidase</fullName>
    </alternativeName>
    <alternativeName>
        <fullName evidence="10">Thioredoxin-dependent peroxiredoxin Bcp</fullName>
    </alternativeName>
</protein>